<accession>A0A1A5YJX0</accession>
<dbReference type="GO" id="GO:0006631">
    <property type="term" value="P:fatty acid metabolic process"/>
    <property type="evidence" value="ECO:0007669"/>
    <property type="project" value="TreeGrafter"/>
</dbReference>
<dbReference type="InterPro" id="IPR025110">
    <property type="entry name" value="AMP-bd_C"/>
</dbReference>
<gene>
    <name evidence="5" type="ORF">A7K91_17335</name>
</gene>
<dbReference type="Gene3D" id="3.30.300.30">
    <property type="match status" value="1"/>
</dbReference>
<proteinExistence type="inferred from homology"/>
<dbReference type="InterPro" id="IPR045851">
    <property type="entry name" value="AMP-bd_C_sf"/>
</dbReference>
<evidence type="ECO:0000256" key="1">
    <source>
        <dbReference type="ARBA" id="ARBA00006432"/>
    </source>
</evidence>
<dbReference type="Pfam" id="PF13193">
    <property type="entry name" value="AMP-binding_C"/>
    <property type="match status" value="1"/>
</dbReference>
<organism evidence="5 6">
    <name type="scientific">Paenibacillus oryzae</name>
    <dbReference type="NCBI Taxonomy" id="1844972"/>
    <lineage>
        <taxon>Bacteria</taxon>
        <taxon>Bacillati</taxon>
        <taxon>Bacillota</taxon>
        <taxon>Bacilli</taxon>
        <taxon>Bacillales</taxon>
        <taxon>Paenibacillaceae</taxon>
        <taxon>Paenibacillus</taxon>
    </lineage>
</organism>
<feature type="domain" description="AMP-dependent synthetase/ligase" evidence="3">
    <location>
        <begin position="40"/>
        <end position="395"/>
    </location>
</feature>
<reference evidence="5 6" key="1">
    <citation type="submission" date="2016-05" db="EMBL/GenBank/DDBJ databases">
        <title>Paenibacillus oryzae. sp. nov., isolated from the rice root.</title>
        <authorList>
            <person name="Zhang J."/>
            <person name="Zhang X."/>
        </authorList>
    </citation>
    <scope>NUCLEOTIDE SEQUENCE [LARGE SCALE GENOMIC DNA]</scope>
    <source>
        <strain evidence="5 6">1DrF-4</strain>
    </source>
</reference>
<dbReference type="Pfam" id="PF00501">
    <property type="entry name" value="AMP-binding"/>
    <property type="match status" value="1"/>
</dbReference>
<dbReference type="InterPro" id="IPR000873">
    <property type="entry name" value="AMP-dep_synth/lig_dom"/>
</dbReference>
<dbReference type="PROSITE" id="PS00455">
    <property type="entry name" value="AMP_BINDING"/>
    <property type="match status" value="1"/>
</dbReference>
<evidence type="ECO:0000259" key="4">
    <source>
        <dbReference type="Pfam" id="PF13193"/>
    </source>
</evidence>
<evidence type="ECO:0000256" key="2">
    <source>
        <dbReference type="ARBA" id="ARBA00022598"/>
    </source>
</evidence>
<dbReference type="Proteomes" id="UP000092024">
    <property type="component" value="Unassembled WGS sequence"/>
</dbReference>
<dbReference type="SUPFAM" id="SSF56801">
    <property type="entry name" value="Acetyl-CoA synthetase-like"/>
    <property type="match status" value="1"/>
</dbReference>
<dbReference type="InterPro" id="IPR020845">
    <property type="entry name" value="AMP-binding_CS"/>
</dbReference>
<dbReference type="AlphaFoldDB" id="A0A1A5YJX0"/>
<name>A0A1A5YJX0_9BACL</name>
<dbReference type="PANTHER" id="PTHR43201">
    <property type="entry name" value="ACYL-COA SYNTHETASE"/>
    <property type="match status" value="1"/>
</dbReference>
<evidence type="ECO:0008006" key="7">
    <source>
        <dbReference type="Google" id="ProtNLM"/>
    </source>
</evidence>
<evidence type="ECO:0000259" key="3">
    <source>
        <dbReference type="Pfam" id="PF00501"/>
    </source>
</evidence>
<dbReference type="InterPro" id="IPR042099">
    <property type="entry name" value="ANL_N_sf"/>
</dbReference>
<dbReference type="GO" id="GO:0031956">
    <property type="term" value="F:medium-chain fatty acid-CoA ligase activity"/>
    <property type="evidence" value="ECO:0007669"/>
    <property type="project" value="TreeGrafter"/>
</dbReference>
<comment type="caution">
    <text evidence="5">The sequence shown here is derived from an EMBL/GenBank/DDBJ whole genome shotgun (WGS) entry which is preliminary data.</text>
</comment>
<sequence length="522" mass="57263">MFKLLLVLRQTGLLSPPGLTRLIMSITRHGSNLMALLAISARTYGGKPALRDENESLSYRELLLQSEILAHELKSRYRIKRGSRVGFLCKNHAALVKSLFAASQAGADLFLLNAEMGREQLEHTIRERSFDLVIHDPAWTSLLEQMDGPTAMLPAYAGLVEGEDQLSVDQLCREELSGHSADETRRSLTRESGGRLMLLTGGTTGKAKTAPHKPFLFSYLNPMSTLLDKLQLMKCGTAYIATPIYHGYGIAMLLLFIALGKKIVVTSGFQACHASELVKLHRVEFISVVPIMLKKMLAHDPEALRSLRCIASGGAELPVALAEEAKRELGDVLFNLYGTSEAGLAAVATPLELMDYPGTIGKRINGVPLVVQNSSGQIAEPDEIGMVALRRKGVFIRKSSFIATGDVGWRNRKGYFFLCGRVDDMIVSGGENVYPVELERVLLGHPLIADAAARGVPDDDFGQRLVAYIQLKPEAAVSAEEIADWLRGKAARYQMPRDILLVDELPYTPLGKVDRKRVGAKE</sequence>
<dbReference type="CDD" id="cd04433">
    <property type="entry name" value="AFD_class_I"/>
    <property type="match status" value="1"/>
</dbReference>
<evidence type="ECO:0000313" key="6">
    <source>
        <dbReference type="Proteomes" id="UP000092024"/>
    </source>
</evidence>
<keyword evidence="6" id="KW-1185">Reference proteome</keyword>
<evidence type="ECO:0000313" key="5">
    <source>
        <dbReference type="EMBL" id="OBR65858.1"/>
    </source>
</evidence>
<protein>
    <recommendedName>
        <fullName evidence="7">AMP-dependent synthetase</fullName>
    </recommendedName>
</protein>
<dbReference type="STRING" id="1844972.A7K91_17335"/>
<dbReference type="EMBL" id="LYPA01000052">
    <property type="protein sequence ID" value="OBR65858.1"/>
    <property type="molecule type" value="Genomic_DNA"/>
</dbReference>
<dbReference type="PANTHER" id="PTHR43201:SF5">
    <property type="entry name" value="MEDIUM-CHAIN ACYL-COA LIGASE ACSF2, MITOCHONDRIAL"/>
    <property type="match status" value="1"/>
</dbReference>
<comment type="similarity">
    <text evidence="1">Belongs to the ATP-dependent AMP-binding enzyme family.</text>
</comment>
<dbReference type="Gene3D" id="3.40.50.12780">
    <property type="entry name" value="N-terminal domain of ligase-like"/>
    <property type="match status" value="1"/>
</dbReference>
<keyword evidence="2" id="KW-0436">Ligase</keyword>
<feature type="domain" description="AMP-binding enzyme C-terminal" evidence="4">
    <location>
        <begin position="437"/>
        <end position="512"/>
    </location>
</feature>